<sequence>MWARSVILVNGGMTAVKISALGSVAPKYFISAPSGLTQRSRFSSETNPPCQGFDARYDAGEDARDTDDDRIIVPDANWSDLREIFNKCCSPVEREIHFVTADNDADADDTSDIIDGDWASLHHRGKSAQLLREKLLEAVQQRYDFTLCVRAGRHGRLSPLLVNLPRSQETLRVVLVRPNTQVTSLVHPTRMLLNLLDSKLFCERS</sequence>
<reference evidence="2" key="3">
    <citation type="submission" date="2015-04" db="UniProtKB">
        <authorList>
            <consortium name="EnsemblPlants"/>
        </authorList>
    </citation>
    <scope>IDENTIFICATION</scope>
</reference>
<reference evidence="3" key="2">
    <citation type="submission" date="2013-12" db="EMBL/GenBank/DDBJ databases">
        <authorList>
            <person name="Yu Y."/>
            <person name="Lee S."/>
            <person name="de Baynast K."/>
            <person name="Wissotski M."/>
            <person name="Liu L."/>
            <person name="Talag J."/>
            <person name="Goicoechea J."/>
            <person name="Angelova A."/>
            <person name="Jetty R."/>
            <person name="Kudrna D."/>
            <person name="Golser W."/>
            <person name="Rivera L."/>
            <person name="Zhang J."/>
            <person name="Wing R."/>
        </authorList>
    </citation>
    <scope>NUCLEOTIDE SEQUENCE</scope>
</reference>
<organism evidence="2 3">
    <name type="scientific">Leersia perrieri</name>
    <dbReference type="NCBI Taxonomy" id="77586"/>
    <lineage>
        <taxon>Eukaryota</taxon>
        <taxon>Viridiplantae</taxon>
        <taxon>Streptophyta</taxon>
        <taxon>Embryophyta</taxon>
        <taxon>Tracheophyta</taxon>
        <taxon>Spermatophyta</taxon>
        <taxon>Magnoliopsida</taxon>
        <taxon>Liliopsida</taxon>
        <taxon>Poales</taxon>
        <taxon>Poaceae</taxon>
        <taxon>BOP clade</taxon>
        <taxon>Oryzoideae</taxon>
        <taxon>Oryzeae</taxon>
        <taxon>Oryzinae</taxon>
        <taxon>Leersia</taxon>
    </lineage>
</organism>
<feature type="domain" description="DUF569" evidence="1">
    <location>
        <begin position="93"/>
        <end position="175"/>
    </location>
</feature>
<dbReference type="Proteomes" id="UP000032180">
    <property type="component" value="Chromosome 8"/>
</dbReference>
<dbReference type="EnsemblPlants" id="LPERR08G03870.3">
    <property type="protein sequence ID" value="LPERR08G03870.3"/>
    <property type="gene ID" value="LPERR08G03870"/>
</dbReference>
<dbReference type="PANTHER" id="PTHR31205">
    <property type="entry name" value="ACTIN CROSS-LINKING PROTEIN (DUF569)"/>
    <property type="match status" value="1"/>
</dbReference>
<dbReference type="InterPro" id="IPR054726">
    <property type="entry name" value="Ubiq_DUF569-assoc"/>
</dbReference>
<protein>
    <recommendedName>
        <fullName evidence="1">DUF569 domain-containing protein</fullName>
    </recommendedName>
</protein>
<evidence type="ECO:0000259" key="1">
    <source>
        <dbReference type="Pfam" id="PF22932"/>
    </source>
</evidence>
<evidence type="ECO:0000313" key="2">
    <source>
        <dbReference type="EnsemblPlants" id="LPERR08G03870.3"/>
    </source>
</evidence>
<reference evidence="2 3" key="1">
    <citation type="submission" date="2012-08" db="EMBL/GenBank/DDBJ databases">
        <title>Oryza genome evolution.</title>
        <authorList>
            <person name="Wing R.A."/>
        </authorList>
    </citation>
    <scope>NUCLEOTIDE SEQUENCE</scope>
</reference>
<dbReference type="Pfam" id="PF22932">
    <property type="entry name" value="Ubiq_DUF_assoc"/>
    <property type="match status" value="1"/>
</dbReference>
<accession>A0A0D9X4R4</accession>
<proteinExistence type="predicted"/>
<keyword evidence="3" id="KW-1185">Reference proteome</keyword>
<evidence type="ECO:0000313" key="3">
    <source>
        <dbReference type="Proteomes" id="UP000032180"/>
    </source>
</evidence>
<name>A0A0D9X4R4_9ORYZ</name>
<dbReference type="HOGENOM" id="CLU_1339277_0_0_1"/>
<dbReference type="STRING" id="77586.A0A0D9X4R4"/>
<dbReference type="Gramene" id="LPERR08G03870.3">
    <property type="protein sequence ID" value="LPERR08G03870.3"/>
    <property type="gene ID" value="LPERR08G03870"/>
</dbReference>
<dbReference type="AlphaFoldDB" id="A0A0D9X4R4"/>
<dbReference type="PANTHER" id="PTHR31205:SF39">
    <property type="entry name" value="OS08G0164400 PROTEIN"/>
    <property type="match status" value="1"/>
</dbReference>